<evidence type="ECO:0000313" key="4">
    <source>
        <dbReference type="Proteomes" id="UP000290407"/>
    </source>
</evidence>
<keyword evidence="4" id="KW-1185">Reference proteome</keyword>
<dbReference type="PANTHER" id="PTHR35535:SF1">
    <property type="entry name" value="HEAT SHOCK PROTEIN HSLJ"/>
    <property type="match status" value="1"/>
</dbReference>
<dbReference type="PANTHER" id="PTHR35535">
    <property type="entry name" value="HEAT SHOCK PROTEIN HSLJ"/>
    <property type="match status" value="1"/>
</dbReference>
<feature type="chain" id="PRO_5020434152" evidence="1">
    <location>
        <begin position="21"/>
        <end position="146"/>
    </location>
</feature>
<dbReference type="RefSeq" id="WP_077920860.1">
    <property type="nucleotide sequence ID" value="NZ_SBLB01000001.1"/>
</dbReference>
<gene>
    <name evidence="3" type="ORF">EQG79_06710</name>
</gene>
<dbReference type="AlphaFoldDB" id="A0A4Q2UQK6"/>
<dbReference type="EMBL" id="SBLB01000001">
    <property type="protein sequence ID" value="RYC71814.1"/>
    <property type="molecule type" value="Genomic_DNA"/>
</dbReference>
<dbReference type="Proteomes" id="UP000290407">
    <property type="component" value="Unassembled WGS sequence"/>
</dbReference>
<accession>A0A4Q2UQK6</accession>
<dbReference type="InterPro" id="IPR005184">
    <property type="entry name" value="DUF306_Meta_HslJ"/>
</dbReference>
<feature type="signal peptide" evidence="1">
    <location>
        <begin position="1"/>
        <end position="20"/>
    </location>
</feature>
<name>A0A4Q2UQK6_9BACT</name>
<evidence type="ECO:0000313" key="3">
    <source>
        <dbReference type="EMBL" id="RYC71814.1"/>
    </source>
</evidence>
<keyword evidence="1" id="KW-0732">Signal</keyword>
<evidence type="ECO:0000256" key="1">
    <source>
        <dbReference type="SAM" id="SignalP"/>
    </source>
</evidence>
<organism evidence="3 4">
    <name type="scientific">Spirosoma sordidisoli</name>
    <dbReference type="NCBI Taxonomy" id="2502893"/>
    <lineage>
        <taxon>Bacteria</taxon>
        <taxon>Pseudomonadati</taxon>
        <taxon>Bacteroidota</taxon>
        <taxon>Cytophagia</taxon>
        <taxon>Cytophagales</taxon>
        <taxon>Cytophagaceae</taxon>
        <taxon>Spirosoma</taxon>
    </lineage>
</organism>
<comment type="caution">
    <text evidence="3">The sequence shown here is derived from an EMBL/GenBank/DDBJ whole genome shotgun (WGS) entry which is preliminary data.</text>
</comment>
<evidence type="ECO:0000259" key="2">
    <source>
        <dbReference type="Pfam" id="PF03724"/>
    </source>
</evidence>
<dbReference type="PROSITE" id="PS51257">
    <property type="entry name" value="PROKAR_LIPOPROTEIN"/>
    <property type="match status" value="1"/>
</dbReference>
<feature type="domain" description="DUF306" evidence="2">
    <location>
        <begin position="31"/>
        <end position="134"/>
    </location>
</feature>
<dbReference type="Gene3D" id="2.40.128.270">
    <property type="match status" value="1"/>
</dbReference>
<reference evidence="3 4" key="1">
    <citation type="submission" date="2019-01" db="EMBL/GenBank/DDBJ databases">
        <title>Spirosoma flava sp. nov., a propanil-degrading bacterium isolated from herbicide-contaminated soil.</title>
        <authorList>
            <person name="Zhang L."/>
            <person name="Jiang J.-D."/>
        </authorList>
    </citation>
    <scope>NUCLEOTIDE SEQUENCE [LARGE SCALE GENOMIC DNA]</scope>
    <source>
        <strain evidence="3 4">TY50</strain>
    </source>
</reference>
<protein>
    <submittedName>
        <fullName evidence="3">META domain-containing protein</fullName>
    </submittedName>
</protein>
<dbReference type="Pfam" id="PF03724">
    <property type="entry name" value="META"/>
    <property type="match status" value="1"/>
</dbReference>
<dbReference type="InterPro" id="IPR053147">
    <property type="entry name" value="Hsp_HslJ-like"/>
</dbReference>
<proteinExistence type="predicted"/>
<sequence length="146" mass="15821">MIVVRLVVVLILVSAGCATKKPAQPVMKGSEELYAHRWNLTELNGRAVTPPEPERRAHLLFTPGQVNKVSGSGGCNRITGTYELSGSNRITFAPLATTRMACPDMETESQFLKALAQATKYSLADNYLLLSSDTVLLARFTAAPAR</sequence>
<dbReference type="InterPro" id="IPR038670">
    <property type="entry name" value="HslJ-like_sf"/>
</dbReference>